<keyword evidence="4 12" id="KW-0479">Metal-binding</keyword>
<feature type="binding site" evidence="12">
    <location>
        <position position="354"/>
    </location>
    <ligand>
        <name>Zn(2+)</name>
        <dbReference type="ChEBI" id="CHEBI:29105"/>
        <note>catalytic</note>
    </ligand>
</feature>
<sequence>MSEVTILFIVLLVSKSCFELWLEFKNRQYVKEFSGQVPDAYSEFIDNKTYKRSISYTLAKNLFGIWKTVFDTIFLGLVILSGFLPWLFARLDSILGGSSWANALILFLVGMVIAIPSIPWDWWSQFRLEERFGFNKSSQKLWIVDRIKVFVLTLAIGYPVILFLLWIVTISGWWLFASAAVFGLQIVLMILYPMFIMPLFNKLEPLPVGDLRDRLMKLSDRTGFKTKSIQVMDGSKRSGHSNAFFTGFGRFRRIVLFDTLIQQISDTELESVLAHEIGHYKLGHIPRMLLLSALSVLLAFFILSWLLKSPWFYEGFGFSLTEGISPAFILFSLMSGLVSFWFIPFMNCWSRTQEFEADAFASDAVEGYGDLVSSLRKLTEKNLSNLTPHPLYSRFYYSHPTLLERESALRAKWELDT</sequence>
<evidence type="ECO:0000256" key="2">
    <source>
        <dbReference type="ARBA" id="ARBA00022670"/>
    </source>
</evidence>
<dbReference type="EMBL" id="CP029803">
    <property type="protein sequence ID" value="AWT59705.1"/>
    <property type="molecule type" value="Genomic_DNA"/>
</dbReference>
<dbReference type="InterPro" id="IPR032456">
    <property type="entry name" value="Peptidase_M48_N"/>
</dbReference>
<keyword evidence="6" id="KW-0256">Endoplasmic reticulum</keyword>
<dbReference type="GO" id="GO:0046872">
    <property type="term" value="F:metal ion binding"/>
    <property type="evidence" value="ECO:0007669"/>
    <property type="project" value="UniProtKB-KW"/>
</dbReference>
<keyword evidence="7 12" id="KW-0862">Zinc</keyword>
<keyword evidence="9 13" id="KW-0482">Metalloprotease</keyword>
<comment type="subcellular location">
    <subcellularLocation>
        <location evidence="1">Endoplasmic reticulum membrane</location>
        <topology evidence="1">Multi-pass membrane protein</topology>
    </subcellularLocation>
</comment>
<evidence type="ECO:0000256" key="14">
    <source>
        <dbReference type="SAM" id="Phobius"/>
    </source>
</evidence>
<feature type="binding site" evidence="12">
    <location>
        <position position="279"/>
    </location>
    <ligand>
        <name>Zn(2+)</name>
        <dbReference type="ChEBI" id="CHEBI:29105"/>
        <note>catalytic</note>
    </ligand>
</feature>
<comment type="similarity">
    <text evidence="13">Belongs to the peptidase M48 family.</text>
</comment>
<dbReference type="GO" id="GO:0004222">
    <property type="term" value="F:metalloendopeptidase activity"/>
    <property type="evidence" value="ECO:0007669"/>
    <property type="project" value="InterPro"/>
</dbReference>
<keyword evidence="3 14" id="KW-0812">Transmembrane</keyword>
<evidence type="ECO:0000256" key="4">
    <source>
        <dbReference type="ARBA" id="ARBA00022723"/>
    </source>
</evidence>
<evidence type="ECO:0000256" key="13">
    <source>
        <dbReference type="RuleBase" id="RU003983"/>
    </source>
</evidence>
<evidence type="ECO:0000256" key="10">
    <source>
        <dbReference type="ARBA" id="ARBA00023136"/>
    </source>
</evidence>
<dbReference type="GO" id="GO:0071586">
    <property type="term" value="P:CAAX-box protein processing"/>
    <property type="evidence" value="ECO:0007669"/>
    <property type="project" value="InterPro"/>
</dbReference>
<dbReference type="PANTHER" id="PTHR10120">
    <property type="entry name" value="CAAX PRENYL PROTEASE 1"/>
    <property type="match status" value="1"/>
</dbReference>
<evidence type="ECO:0000256" key="5">
    <source>
        <dbReference type="ARBA" id="ARBA00022801"/>
    </source>
</evidence>
<dbReference type="FunFam" id="3.30.2010.10:FF:000002">
    <property type="entry name" value="CAAX prenyl protease"/>
    <property type="match status" value="1"/>
</dbReference>
<evidence type="ECO:0000256" key="1">
    <source>
        <dbReference type="ARBA" id="ARBA00004477"/>
    </source>
</evidence>
<organism evidence="17 18">
    <name type="scientific">Candidatus Moanibacter tarae</name>
    <dbReference type="NCBI Taxonomy" id="2200854"/>
    <lineage>
        <taxon>Bacteria</taxon>
        <taxon>Pseudomonadati</taxon>
        <taxon>Verrucomicrobiota</taxon>
        <taxon>Opitutia</taxon>
        <taxon>Puniceicoccales</taxon>
        <taxon>Puniceicoccales incertae sedis</taxon>
        <taxon>Candidatus Moanibacter</taxon>
    </lineage>
</organism>
<feature type="transmembrane region" description="Helical" evidence="14">
    <location>
        <begin position="173"/>
        <end position="192"/>
    </location>
</feature>
<reference evidence="17 18" key="1">
    <citation type="submission" date="2018-06" db="EMBL/GenBank/DDBJ databases">
        <title>Draft Genome Sequence of a Novel Marine Bacterium Related to the Verrucomicrobia.</title>
        <authorList>
            <person name="Vosseberg J."/>
            <person name="Martijn J."/>
            <person name="Ettema T.J.G."/>
        </authorList>
    </citation>
    <scope>NUCLEOTIDE SEQUENCE [LARGE SCALE GENOMIC DNA]</scope>
    <source>
        <strain evidence="17">TARA_B100001123</strain>
    </source>
</reference>
<keyword evidence="5 13" id="KW-0378">Hydrolase</keyword>
<dbReference type="Pfam" id="PF16491">
    <property type="entry name" value="Peptidase_M48_N"/>
    <property type="match status" value="1"/>
</dbReference>
<dbReference type="InterPro" id="IPR027057">
    <property type="entry name" value="CAXX_Prtase_1"/>
</dbReference>
<evidence type="ECO:0000259" key="15">
    <source>
        <dbReference type="Pfam" id="PF01435"/>
    </source>
</evidence>
<name>A0A2Z4AE49_9BACT</name>
<evidence type="ECO:0000313" key="18">
    <source>
        <dbReference type="Proteomes" id="UP000247465"/>
    </source>
</evidence>
<feature type="transmembrane region" description="Helical" evidence="14">
    <location>
        <begin position="69"/>
        <end position="88"/>
    </location>
</feature>
<protein>
    <submittedName>
        <fullName evidence="17">Protease HtpX</fullName>
        <ecNumber evidence="17">3.4.24.-</ecNumber>
    </submittedName>
</protein>
<evidence type="ECO:0000259" key="16">
    <source>
        <dbReference type="Pfam" id="PF16491"/>
    </source>
</evidence>
<keyword evidence="2 13" id="KW-0645">Protease</keyword>
<feature type="active site" description="Proton donor" evidence="11">
    <location>
        <position position="358"/>
    </location>
</feature>
<dbReference type="Gene3D" id="3.30.2010.10">
    <property type="entry name" value="Metalloproteases ('zincins'), catalytic domain"/>
    <property type="match status" value="1"/>
</dbReference>
<gene>
    <name evidence="17" type="primary">htpX</name>
    <name evidence="17" type="ORF">DF168_00899</name>
</gene>
<evidence type="ECO:0000256" key="3">
    <source>
        <dbReference type="ARBA" id="ARBA00022692"/>
    </source>
</evidence>
<feature type="transmembrane region" description="Helical" evidence="14">
    <location>
        <begin position="288"/>
        <end position="307"/>
    </location>
</feature>
<evidence type="ECO:0000313" key="17">
    <source>
        <dbReference type="EMBL" id="AWT59705.1"/>
    </source>
</evidence>
<feature type="active site" evidence="11">
    <location>
        <position position="276"/>
    </location>
</feature>
<feature type="domain" description="CAAX prenyl protease 1 N-terminal" evidence="16">
    <location>
        <begin position="28"/>
        <end position="202"/>
    </location>
</feature>
<dbReference type="Pfam" id="PF01435">
    <property type="entry name" value="Peptidase_M48"/>
    <property type="match status" value="1"/>
</dbReference>
<dbReference type="CDD" id="cd07343">
    <property type="entry name" value="M48A_Zmpste24p_like"/>
    <property type="match status" value="1"/>
</dbReference>
<dbReference type="InterPro" id="IPR001915">
    <property type="entry name" value="Peptidase_M48"/>
</dbReference>
<proteinExistence type="inferred from homology"/>
<dbReference type="EC" id="3.4.24.-" evidence="17"/>
<evidence type="ECO:0000256" key="6">
    <source>
        <dbReference type="ARBA" id="ARBA00022824"/>
    </source>
</evidence>
<evidence type="ECO:0000256" key="11">
    <source>
        <dbReference type="PIRSR" id="PIRSR627057-1"/>
    </source>
</evidence>
<dbReference type="KEGG" id="mtar:DF168_00899"/>
<feature type="transmembrane region" description="Helical" evidence="14">
    <location>
        <begin position="143"/>
        <end position="167"/>
    </location>
</feature>
<keyword evidence="8 14" id="KW-1133">Transmembrane helix</keyword>
<feature type="transmembrane region" description="Helical" evidence="14">
    <location>
        <begin position="327"/>
        <end position="346"/>
    </location>
</feature>
<feature type="binding site" evidence="12">
    <location>
        <position position="275"/>
    </location>
    <ligand>
        <name>Zn(2+)</name>
        <dbReference type="ChEBI" id="CHEBI:29105"/>
        <note>catalytic</note>
    </ligand>
</feature>
<feature type="transmembrane region" description="Helical" evidence="14">
    <location>
        <begin position="6"/>
        <end position="24"/>
    </location>
</feature>
<dbReference type="Proteomes" id="UP000247465">
    <property type="component" value="Chromosome"/>
</dbReference>
<evidence type="ECO:0000256" key="12">
    <source>
        <dbReference type="PIRSR" id="PIRSR627057-2"/>
    </source>
</evidence>
<evidence type="ECO:0000256" key="7">
    <source>
        <dbReference type="ARBA" id="ARBA00022833"/>
    </source>
</evidence>
<comment type="cofactor">
    <cofactor evidence="12 13">
        <name>Zn(2+)</name>
        <dbReference type="ChEBI" id="CHEBI:29105"/>
    </cofactor>
    <text evidence="12 13">Binds 1 zinc ion per subunit.</text>
</comment>
<evidence type="ECO:0000256" key="9">
    <source>
        <dbReference type="ARBA" id="ARBA00023049"/>
    </source>
</evidence>
<feature type="domain" description="Peptidase M48" evidence="15">
    <location>
        <begin position="209"/>
        <end position="411"/>
    </location>
</feature>
<accession>A0A2Z4AE49</accession>
<evidence type="ECO:0000256" key="8">
    <source>
        <dbReference type="ARBA" id="ARBA00022989"/>
    </source>
</evidence>
<dbReference type="AlphaFoldDB" id="A0A2Z4AE49"/>
<keyword evidence="10 14" id="KW-0472">Membrane</keyword>
<feature type="transmembrane region" description="Helical" evidence="14">
    <location>
        <begin position="100"/>
        <end position="122"/>
    </location>
</feature>